<accession>A0A9E7F330</accession>
<gene>
    <name evidence="1" type="ORF">MUK42_28634</name>
</gene>
<dbReference type="EMBL" id="CP097504">
    <property type="protein sequence ID" value="URD87650.1"/>
    <property type="molecule type" value="Genomic_DNA"/>
</dbReference>
<evidence type="ECO:0000313" key="1">
    <source>
        <dbReference type="EMBL" id="URD87650.1"/>
    </source>
</evidence>
<dbReference type="OrthoDB" id="10399879at2759"/>
<reference evidence="1" key="1">
    <citation type="submission" date="2022-05" db="EMBL/GenBank/DDBJ databases">
        <title>The Musa troglodytarum L. genome provides insights into the mechanism of non-climacteric behaviour and enrichment of carotenoids.</title>
        <authorList>
            <person name="Wang J."/>
        </authorList>
    </citation>
    <scope>NUCLEOTIDE SEQUENCE</scope>
    <source>
        <tissue evidence="1">Leaf</tissue>
    </source>
</reference>
<evidence type="ECO:0000313" key="2">
    <source>
        <dbReference type="Proteomes" id="UP001055439"/>
    </source>
</evidence>
<keyword evidence="2" id="KW-1185">Reference proteome</keyword>
<dbReference type="Proteomes" id="UP001055439">
    <property type="component" value="Chromosome 2"/>
</dbReference>
<name>A0A9E7F330_9LILI</name>
<organism evidence="1 2">
    <name type="scientific">Musa troglodytarum</name>
    <name type="common">fe'i banana</name>
    <dbReference type="NCBI Taxonomy" id="320322"/>
    <lineage>
        <taxon>Eukaryota</taxon>
        <taxon>Viridiplantae</taxon>
        <taxon>Streptophyta</taxon>
        <taxon>Embryophyta</taxon>
        <taxon>Tracheophyta</taxon>
        <taxon>Spermatophyta</taxon>
        <taxon>Magnoliopsida</taxon>
        <taxon>Liliopsida</taxon>
        <taxon>Zingiberales</taxon>
        <taxon>Musaceae</taxon>
        <taxon>Musa</taxon>
    </lineage>
</organism>
<proteinExistence type="predicted"/>
<sequence length="192" mass="21194">MEGRRGGGVKPWATILEPGGNRWWEIGDVVGGTEGDSTEGVKSGRTVSWLSSQERHLNPSLQLYSSFGWRFLICHADFLTFNFHAHISLGKDYEVFNLTIINVAIPICVSLSESTTTLPGCKPSSSAADGLPKLSFADASILVGVETLQPSFEVLHGHFLFHWRRRGCDRHDKSLMSANLSGMQCLQLRSFI</sequence>
<dbReference type="AlphaFoldDB" id="A0A9E7F330"/>
<protein>
    <submittedName>
        <fullName evidence="1">Uncharacterized protein</fullName>
    </submittedName>
</protein>